<evidence type="ECO:0000313" key="5">
    <source>
        <dbReference type="EMBL" id="MDR7136017.1"/>
    </source>
</evidence>
<feature type="repeat" description="TPR" evidence="2">
    <location>
        <begin position="404"/>
        <end position="437"/>
    </location>
</feature>
<accession>A0ABU1WEH4</accession>
<dbReference type="InterPro" id="IPR001867">
    <property type="entry name" value="OmpR/PhoB-type_DNA-bd"/>
</dbReference>
<dbReference type="PROSITE" id="PS50005">
    <property type="entry name" value="TPR"/>
    <property type="match status" value="1"/>
</dbReference>
<keyword evidence="6" id="KW-1185">Reference proteome</keyword>
<evidence type="ECO:0000259" key="4">
    <source>
        <dbReference type="PROSITE" id="PS51755"/>
    </source>
</evidence>
<dbReference type="InterPro" id="IPR019734">
    <property type="entry name" value="TPR_rpt"/>
</dbReference>
<dbReference type="Pfam" id="PF00486">
    <property type="entry name" value="Trans_reg_C"/>
    <property type="match status" value="1"/>
</dbReference>
<dbReference type="InterPro" id="IPR036388">
    <property type="entry name" value="WH-like_DNA-bd_sf"/>
</dbReference>
<dbReference type="Gene3D" id="3.40.50.10070">
    <property type="entry name" value="TolB, N-terminal domain"/>
    <property type="match status" value="1"/>
</dbReference>
<organism evidence="5 6">
    <name type="scientific">Lysobacter niastensis</name>
    <dbReference type="NCBI Taxonomy" id="380629"/>
    <lineage>
        <taxon>Bacteria</taxon>
        <taxon>Pseudomonadati</taxon>
        <taxon>Pseudomonadota</taxon>
        <taxon>Gammaproteobacteria</taxon>
        <taxon>Lysobacterales</taxon>
        <taxon>Lysobacteraceae</taxon>
        <taxon>Lysobacter</taxon>
    </lineage>
</organism>
<evidence type="ECO:0000256" key="1">
    <source>
        <dbReference type="ARBA" id="ARBA00023125"/>
    </source>
</evidence>
<reference evidence="5 6" key="1">
    <citation type="submission" date="2023-07" db="EMBL/GenBank/DDBJ databases">
        <title>Sorghum-associated microbial communities from plants grown in Nebraska, USA.</title>
        <authorList>
            <person name="Schachtman D."/>
        </authorList>
    </citation>
    <scope>NUCLEOTIDE SEQUENCE [LARGE SCALE GENOMIC DNA]</scope>
    <source>
        <strain evidence="5 6">BE198</strain>
    </source>
</reference>
<dbReference type="CDD" id="cd00383">
    <property type="entry name" value="trans_reg_C"/>
    <property type="match status" value="1"/>
</dbReference>
<feature type="domain" description="OmpR/PhoB-type" evidence="4">
    <location>
        <begin position="4"/>
        <end position="102"/>
    </location>
</feature>
<keyword evidence="2" id="KW-0802">TPR repeat</keyword>
<dbReference type="PANTHER" id="PTHR12558:SF33">
    <property type="entry name" value="BLL7664 PROTEIN"/>
    <property type="match status" value="1"/>
</dbReference>
<dbReference type="Gene3D" id="1.10.10.10">
    <property type="entry name" value="Winged helix-like DNA-binding domain superfamily/Winged helix DNA-binding domain"/>
    <property type="match status" value="1"/>
</dbReference>
<dbReference type="SUPFAM" id="SSF46894">
    <property type="entry name" value="C-terminal effector domain of the bipartite response regulators"/>
    <property type="match status" value="1"/>
</dbReference>
<evidence type="ECO:0000313" key="6">
    <source>
        <dbReference type="Proteomes" id="UP001251524"/>
    </source>
</evidence>
<feature type="DNA-binding region" description="OmpR/PhoB-type" evidence="3">
    <location>
        <begin position="4"/>
        <end position="102"/>
    </location>
</feature>
<evidence type="ECO:0000256" key="2">
    <source>
        <dbReference type="PROSITE-ProRule" id="PRU00339"/>
    </source>
</evidence>
<dbReference type="Proteomes" id="UP001251524">
    <property type="component" value="Unassembled WGS sequence"/>
</dbReference>
<evidence type="ECO:0000256" key="3">
    <source>
        <dbReference type="PROSITE-ProRule" id="PRU01091"/>
    </source>
</evidence>
<proteinExistence type="predicted"/>
<dbReference type="Gene3D" id="1.25.40.10">
    <property type="entry name" value="Tetratricopeptide repeat domain"/>
    <property type="match status" value="2"/>
</dbReference>
<dbReference type="SMART" id="SM00862">
    <property type="entry name" value="Trans_reg_C"/>
    <property type="match status" value="1"/>
</dbReference>
<gene>
    <name evidence="5" type="ORF">J2X06_003235</name>
</gene>
<dbReference type="RefSeq" id="WP_310064151.1">
    <property type="nucleotide sequence ID" value="NZ_JAVDVY010000003.1"/>
</dbReference>
<dbReference type="SUPFAM" id="SSF48452">
    <property type="entry name" value="TPR-like"/>
    <property type="match status" value="1"/>
</dbReference>
<name>A0ABU1WEH4_9GAMM</name>
<dbReference type="PROSITE" id="PS51755">
    <property type="entry name" value="OMPR_PHOB"/>
    <property type="match status" value="1"/>
</dbReference>
<protein>
    <submittedName>
        <fullName evidence="5">TolB-like protein/DNA-binding winged helix-turn-helix (WHTH) protein/Tfp pilus assembly protein PilF</fullName>
    </submittedName>
</protein>
<sequence>MNGPQSYDFDRFRLRTAQHELLRDGQPVALEPKAFALLSQLLEHRGELMGRDALLDMVWGHRFVTPGVLSRSVAQLRKALGDDSEHPRYIQTVHALGYRFIAPVTCSDETSPPAMAQAPIATRSNDRDEIDGDEAVTLSPAAADGVTVPVAVLPFANMSGDPEQAYFSDGITEDIITELSRWRSLAVRSRAASFRFRGVAVDVQQVARELQVRFIVEGSVRRMGDRVRITAQLIDAEAGSHVWAEKYDRALADVFTVQDEVVHTIVSTLVGRVRARGEEGTRRRPPASLAAYECVLKGNALPWDDPEAAAEAAQLFEQAIALDARYALAHSLLAGMRYGVWYDAPIGCDDALDEGHALALRALELDPNESTCHSLYAQVCHLRREFDLCSLHIRRAVELNPTNQWNAADMGMMLIYLGQADEALAWFQRARDIDPYFSVPWYWREYGLAYLLLHRYDEAVAMFNHLPGRAYRICALKAACHALRGDEELARLHAGRCLATRPGFSIAHFLAKTPFRNPEDAALLAEGMSRAGLPD</sequence>
<dbReference type="InterPro" id="IPR016032">
    <property type="entry name" value="Sig_transdc_resp-reg_C-effctor"/>
</dbReference>
<dbReference type="PANTHER" id="PTHR12558">
    <property type="entry name" value="CELL DIVISION CYCLE 16,23,27"/>
    <property type="match status" value="1"/>
</dbReference>
<dbReference type="InterPro" id="IPR011990">
    <property type="entry name" value="TPR-like_helical_dom_sf"/>
</dbReference>
<keyword evidence="1 3" id="KW-0238">DNA-binding</keyword>
<comment type="caution">
    <text evidence="5">The sequence shown here is derived from an EMBL/GenBank/DDBJ whole genome shotgun (WGS) entry which is preliminary data.</text>
</comment>
<dbReference type="EMBL" id="JAVDVY010000003">
    <property type="protein sequence ID" value="MDR7136017.1"/>
    <property type="molecule type" value="Genomic_DNA"/>
</dbReference>